<evidence type="ECO:0000313" key="2">
    <source>
        <dbReference type="EMBL" id="ROR98005.1"/>
    </source>
</evidence>
<evidence type="ECO:0000313" key="3">
    <source>
        <dbReference type="Proteomes" id="UP000275394"/>
    </source>
</evidence>
<dbReference type="EMBL" id="RKHR01000008">
    <property type="protein sequence ID" value="ROR98005.1"/>
    <property type="molecule type" value="Genomic_DNA"/>
</dbReference>
<dbReference type="PANTHER" id="PTHR43233:SF1">
    <property type="entry name" value="FAMILY N-ACETYLTRANSFERASE, PUTATIVE (AFU_ORTHOLOGUE AFUA_6G03350)-RELATED"/>
    <property type="match status" value="1"/>
</dbReference>
<keyword evidence="2" id="KW-0687">Ribonucleoprotein</keyword>
<dbReference type="InterPro" id="IPR053144">
    <property type="entry name" value="Acetyltransferase_Butenolide"/>
</dbReference>
<evidence type="ECO:0000259" key="1">
    <source>
        <dbReference type="PROSITE" id="PS51186"/>
    </source>
</evidence>
<dbReference type="CDD" id="cd04301">
    <property type="entry name" value="NAT_SF"/>
    <property type="match status" value="1"/>
</dbReference>
<dbReference type="Proteomes" id="UP000275394">
    <property type="component" value="Unassembled WGS sequence"/>
</dbReference>
<dbReference type="AlphaFoldDB" id="A0A3N2DDY2"/>
<dbReference type="SUPFAM" id="SSF55729">
    <property type="entry name" value="Acyl-CoA N-acyltransferases (Nat)"/>
    <property type="match status" value="1"/>
</dbReference>
<keyword evidence="2" id="KW-0689">Ribosomal protein</keyword>
<dbReference type="InterPro" id="IPR016181">
    <property type="entry name" value="Acyl_CoA_acyltransferase"/>
</dbReference>
<proteinExistence type="predicted"/>
<dbReference type="InterPro" id="IPR000182">
    <property type="entry name" value="GNAT_dom"/>
</dbReference>
<sequence>MNIEIRLNDSIDDKEVIELYKANSWSSAKKPELLIPALRNSHSLVTARVGGSLIGIGNAISDGYLVVYYPHMLVHPQYHGKGIGRKMMELMQTVYGGFHQQMLTADGEAIDFYKALGFERAGKTEPMWVYAGNEH</sequence>
<name>A0A3N2DDY2_9GAMM</name>
<dbReference type="PROSITE" id="PS51186">
    <property type="entry name" value="GNAT"/>
    <property type="match status" value="1"/>
</dbReference>
<comment type="caution">
    <text evidence="2">The sequence shown here is derived from an EMBL/GenBank/DDBJ whole genome shotgun (WGS) entry which is preliminary data.</text>
</comment>
<protein>
    <submittedName>
        <fullName evidence="2">Ribosomal protein S18 acetylase RimI-like enzyme</fullName>
    </submittedName>
</protein>
<dbReference type="Gene3D" id="3.40.630.30">
    <property type="match status" value="1"/>
</dbReference>
<dbReference type="GO" id="GO:0005840">
    <property type="term" value="C:ribosome"/>
    <property type="evidence" value="ECO:0007669"/>
    <property type="project" value="UniProtKB-KW"/>
</dbReference>
<reference evidence="2 3" key="1">
    <citation type="submission" date="2018-11" db="EMBL/GenBank/DDBJ databases">
        <title>Genomic Encyclopedia of Type Strains, Phase IV (KMG-IV): sequencing the most valuable type-strain genomes for metagenomic binning, comparative biology and taxonomic classification.</title>
        <authorList>
            <person name="Goeker M."/>
        </authorList>
    </citation>
    <scope>NUCLEOTIDE SEQUENCE [LARGE SCALE GENOMIC DNA]</scope>
    <source>
        <strain evidence="2 3">DSM 100316</strain>
    </source>
</reference>
<dbReference type="GO" id="GO:0016747">
    <property type="term" value="F:acyltransferase activity, transferring groups other than amino-acyl groups"/>
    <property type="evidence" value="ECO:0007669"/>
    <property type="project" value="InterPro"/>
</dbReference>
<organism evidence="2 3">
    <name type="scientific">Sinobacterium caligoides</name>
    <dbReference type="NCBI Taxonomy" id="933926"/>
    <lineage>
        <taxon>Bacteria</taxon>
        <taxon>Pseudomonadati</taxon>
        <taxon>Pseudomonadota</taxon>
        <taxon>Gammaproteobacteria</taxon>
        <taxon>Cellvibrionales</taxon>
        <taxon>Spongiibacteraceae</taxon>
        <taxon>Sinobacterium</taxon>
    </lineage>
</organism>
<dbReference type="RefSeq" id="WP_123714020.1">
    <property type="nucleotide sequence ID" value="NZ_RKHR01000008.1"/>
</dbReference>
<dbReference type="PANTHER" id="PTHR43233">
    <property type="entry name" value="FAMILY N-ACETYLTRANSFERASE, PUTATIVE (AFU_ORTHOLOGUE AFUA_6G03350)-RELATED"/>
    <property type="match status" value="1"/>
</dbReference>
<feature type="domain" description="N-acetyltransferase" evidence="1">
    <location>
        <begin position="3"/>
        <end position="135"/>
    </location>
</feature>
<dbReference type="Pfam" id="PF13508">
    <property type="entry name" value="Acetyltransf_7"/>
    <property type="match status" value="1"/>
</dbReference>
<dbReference type="OrthoDB" id="9775804at2"/>
<accession>A0A3N2DDY2</accession>
<gene>
    <name evidence="2" type="ORF">EDC56_3674</name>
</gene>
<keyword evidence="3" id="KW-1185">Reference proteome</keyword>